<keyword evidence="1" id="KW-0812">Transmembrane</keyword>
<evidence type="ECO:0008006" key="6">
    <source>
        <dbReference type="Google" id="ProtNLM"/>
    </source>
</evidence>
<comment type="caution">
    <text evidence="4">The sequence shown here is derived from an EMBL/GenBank/DDBJ whole genome shotgun (WGS) entry which is preliminary data.</text>
</comment>
<feature type="domain" description="SMODS-associated and fused to various effectors" evidence="2">
    <location>
        <begin position="165"/>
        <end position="348"/>
    </location>
</feature>
<feature type="transmembrane region" description="Helical" evidence="1">
    <location>
        <begin position="21"/>
        <end position="45"/>
    </location>
</feature>
<protein>
    <recommendedName>
        <fullName evidence="6">SAVED domain-containing protein</fullName>
    </recommendedName>
</protein>
<name>A0A1G5K2Z9_9GAMM</name>
<dbReference type="InterPro" id="IPR041167">
    <property type="entry name" value="Saf_2TM"/>
</dbReference>
<gene>
    <name evidence="4" type="ORF">SAMN02927935_03085</name>
</gene>
<sequence>METVKYILIKLVDWKTRQRKIQYLIMLLGAGLLGGNNLLGQALTLEKGDARFSLAVSEGNVITDYVVNFVAVFIILGGFVWLLVDAYREAKVTVRKKGVVIEGRALRKVATTPLHKTVSRHFNGKIDALTLDMTQRMRDGAISHPEEAFDDNISTLASNIATRIDGIDHQDLTLVYGGQLPVPFTFYIGAILDDNGPVCVYDWDRAQEAWRLIDNEADDDGADFTLMESLVTSAAKDVVLAVSVSYQADITAIRQTFPAYPLSHLSLNATTLGNHWSLSKQTRLALQFIEQVKMLTACGAERIHVILAAPSSIALNFGRRYDNRNLAQLIVYQYEKEQQPAYPWGVVMPTQGQRRGAVVKPPAAPSSD</sequence>
<evidence type="ECO:0000259" key="3">
    <source>
        <dbReference type="Pfam" id="PF18303"/>
    </source>
</evidence>
<evidence type="ECO:0000256" key="1">
    <source>
        <dbReference type="SAM" id="Phobius"/>
    </source>
</evidence>
<reference evidence="4 5" key="1">
    <citation type="submission" date="2016-10" db="EMBL/GenBank/DDBJ databases">
        <authorList>
            <person name="Varghese N."/>
            <person name="Submissions S."/>
        </authorList>
    </citation>
    <scope>NUCLEOTIDE SEQUENCE [LARGE SCALE GENOMIC DNA]</scope>
    <source>
        <strain evidence="4 5">CGMCC 1.6853</strain>
    </source>
</reference>
<evidence type="ECO:0000313" key="4">
    <source>
        <dbReference type="EMBL" id="SCY94398.1"/>
    </source>
</evidence>
<keyword evidence="1" id="KW-1133">Transmembrane helix</keyword>
<evidence type="ECO:0000259" key="2">
    <source>
        <dbReference type="Pfam" id="PF18145"/>
    </source>
</evidence>
<accession>A0A1G5K2Z9</accession>
<proteinExistence type="predicted"/>
<dbReference type="EMBL" id="FMUT01000008">
    <property type="protein sequence ID" value="SCY94398.1"/>
    <property type="molecule type" value="Genomic_DNA"/>
</dbReference>
<organism evidence="4 5">
    <name type="scientific">Serratia nematodiphila</name>
    <dbReference type="NCBI Taxonomy" id="458197"/>
    <lineage>
        <taxon>Bacteria</taxon>
        <taxon>Pseudomonadati</taxon>
        <taxon>Pseudomonadota</taxon>
        <taxon>Gammaproteobacteria</taxon>
        <taxon>Enterobacterales</taxon>
        <taxon>Yersiniaceae</taxon>
        <taxon>Serratia</taxon>
    </lineage>
</organism>
<feature type="transmembrane region" description="Helical" evidence="1">
    <location>
        <begin position="65"/>
        <end position="87"/>
    </location>
</feature>
<keyword evidence="1" id="KW-0472">Membrane</keyword>
<dbReference type="Proteomes" id="UP000183031">
    <property type="component" value="Unassembled WGS sequence"/>
</dbReference>
<evidence type="ECO:0000313" key="5">
    <source>
        <dbReference type="Proteomes" id="UP000183031"/>
    </source>
</evidence>
<dbReference type="Pfam" id="PF18303">
    <property type="entry name" value="Saf_2TM"/>
    <property type="match status" value="1"/>
</dbReference>
<dbReference type="InterPro" id="IPR040836">
    <property type="entry name" value="SAVED"/>
</dbReference>
<dbReference type="RefSeq" id="WP_033631433.1">
    <property type="nucleotide sequence ID" value="NZ_CBCSIN010000011.1"/>
</dbReference>
<feature type="domain" description="SAVED-fused 2TM effector" evidence="3">
    <location>
        <begin position="2"/>
        <end position="148"/>
    </location>
</feature>
<keyword evidence="5" id="KW-1185">Reference proteome</keyword>
<dbReference type="NCBIfam" id="NF033611">
    <property type="entry name" value="SAVED"/>
    <property type="match status" value="1"/>
</dbReference>
<dbReference type="Pfam" id="PF18145">
    <property type="entry name" value="SAVED"/>
    <property type="match status" value="1"/>
</dbReference>